<dbReference type="PROSITE" id="PS01047">
    <property type="entry name" value="HMA_1"/>
    <property type="match status" value="1"/>
</dbReference>
<evidence type="ECO:0000313" key="12">
    <source>
        <dbReference type="EMBL" id="NYD53249.1"/>
    </source>
</evidence>
<evidence type="ECO:0000256" key="8">
    <source>
        <dbReference type="ARBA" id="ARBA00022989"/>
    </source>
</evidence>
<evidence type="ECO:0000256" key="7">
    <source>
        <dbReference type="ARBA" id="ARBA00022967"/>
    </source>
</evidence>
<evidence type="ECO:0000256" key="4">
    <source>
        <dbReference type="ARBA" id="ARBA00022723"/>
    </source>
</evidence>
<accession>A0A7Y9ESQ4</accession>
<protein>
    <submittedName>
        <fullName evidence="12">Cu+-exporting ATPase</fullName>
    </submittedName>
</protein>
<dbReference type="PROSITE" id="PS50846">
    <property type="entry name" value="HMA_2"/>
    <property type="match status" value="1"/>
</dbReference>
<keyword evidence="4 10" id="KW-0479">Metal-binding</keyword>
<dbReference type="Pfam" id="PF00122">
    <property type="entry name" value="E1-E2_ATPase"/>
    <property type="match status" value="1"/>
</dbReference>
<dbReference type="Pfam" id="PF00403">
    <property type="entry name" value="HMA"/>
    <property type="match status" value="1"/>
</dbReference>
<dbReference type="CDD" id="cd00371">
    <property type="entry name" value="HMA"/>
    <property type="match status" value="1"/>
</dbReference>
<dbReference type="Gene3D" id="3.30.70.100">
    <property type="match status" value="1"/>
</dbReference>
<dbReference type="SUPFAM" id="SSF55008">
    <property type="entry name" value="HMA, heavy metal-associated domain"/>
    <property type="match status" value="1"/>
</dbReference>
<dbReference type="GO" id="GO:0016887">
    <property type="term" value="F:ATP hydrolysis activity"/>
    <property type="evidence" value="ECO:0007669"/>
    <property type="project" value="InterPro"/>
</dbReference>
<dbReference type="InterPro" id="IPR008250">
    <property type="entry name" value="ATPase_P-typ_transduc_dom_A_sf"/>
</dbReference>
<evidence type="ECO:0000256" key="10">
    <source>
        <dbReference type="RuleBase" id="RU362081"/>
    </source>
</evidence>
<dbReference type="SUPFAM" id="SSF56784">
    <property type="entry name" value="HAD-like"/>
    <property type="match status" value="1"/>
</dbReference>
<keyword evidence="6 10" id="KW-0067">ATP-binding</keyword>
<keyword evidence="7" id="KW-1278">Translocase</keyword>
<dbReference type="PRINTS" id="PR00120">
    <property type="entry name" value="HATPASE"/>
</dbReference>
<dbReference type="InterPro" id="IPR023214">
    <property type="entry name" value="HAD_sf"/>
</dbReference>
<dbReference type="InterPro" id="IPR023299">
    <property type="entry name" value="ATPase_P-typ_cyto_dom_N"/>
</dbReference>
<dbReference type="InterPro" id="IPR036163">
    <property type="entry name" value="HMA_dom_sf"/>
</dbReference>
<dbReference type="EMBL" id="JACCBH010000001">
    <property type="protein sequence ID" value="NYD53249.1"/>
    <property type="molecule type" value="Genomic_DNA"/>
</dbReference>
<dbReference type="InterPro" id="IPR027256">
    <property type="entry name" value="P-typ_ATPase_IB"/>
</dbReference>
<evidence type="ECO:0000256" key="5">
    <source>
        <dbReference type="ARBA" id="ARBA00022741"/>
    </source>
</evidence>
<dbReference type="Gene3D" id="2.70.150.10">
    <property type="entry name" value="Calcium-transporting ATPase, cytoplasmic transduction domain A"/>
    <property type="match status" value="1"/>
</dbReference>
<comment type="similarity">
    <text evidence="2 10">Belongs to the cation transport ATPase (P-type) (TC 3.A.3) family. Type IB subfamily.</text>
</comment>
<dbReference type="InterPro" id="IPR006121">
    <property type="entry name" value="HMA_dom"/>
</dbReference>
<comment type="caution">
    <text evidence="12">The sequence shown here is derived from an EMBL/GenBank/DDBJ whole genome shotgun (WGS) entry which is preliminary data.</text>
</comment>
<dbReference type="InterPro" id="IPR036412">
    <property type="entry name" value="HAD-like_sf"/>
</dbReference>
<dbReference type="SFLD" id="SFLDS00003">
    <property type="entry name" value="Haloacid_Dehalogenase"/>
    <property type="match status" value="1"/>
</dbReference>
<evidence type="ECO:0000259" key="11">
    <source>
        <dbReference type="PROSITE" id="PS50846"/>
    </source>
</evidence>
<dbReference type="CDD" id="cd02094">
    <property type="entry name" value="P-type_ATPase_Cu-like"/>
    <property type="match status" value="1"/>
</dbReference>
<dbReference type="RefSeq" id="WP_179430634.1">
    <property type="nucleotide sequence ID" value="NZ_BAABLC010000003.1"/>
</dbReference>
<feature type="transmembrane region" description="Helical" evidence="10">
    <location>
        <begin position="209"/>
        <end position="228"/>
    </location>
</feature>
<dbReference type="InterPro" id="IPR059000">
    <property type="entry name" value="ATPase_P-type_domA"/>
</dbReference>
<dbReference type="FunFam" id="2.70.150.10:FF:000002">
    <property type="entry name" value="Copper-transporting ATPase 1, putative"/>
    <property type="match status" value="1"/>
</dbReference>
<feature type="transmembrane region" description="Helical" evidence="10">
    <location>
        <begin position="389"/>
        <end position="411"/>
    </location>
</feature>
<dbReference type="AlphaFoldDB" id="A0A7Y9ESQ4"/>
<dbReference type="Proteomes" id="UP000552045">
    <property type="component" value="Unassembled WGS sequence"/>
</dbReference>
<dbReference type="GO" id="GO:0055070">
    <property type="term" value="P:copper ion homeostasis"/>
    <property type="evidence" value="ECO:0007669"/>
    <property type="project" value="TreeGrafter"/>
</dbReference>
<feature type="transmembrane region" description="Helical" evidence="10">
    <location>
        <begin position="725"/>
        <end position="743"/>
    </location>
</feature>
<dbReference type="NCBIfam" id="TIGR01525">
    <property type="entry name" value="ATPase-IB_hvy"/>
    <property type="match status" value="1"/>
</dbReference>
<feature type="transmembrane region" description="Helical" evidence="10">
    <location>
        <begin position="130"/>
        <end position="148"/>
    </location>
</feature>
<dbReference type="GO" id="GO:0043682">
    <property type="term" value="F:P-type divalent copper transporter activity"/>
    <property type="evidence" value="ECO:0007669"/>
    <property type="project" value="TreeGrafter"/>
</dbReference>
<feature type="transmembrane region" description="Helical" evidence="10">
    <location>
        <begin position="702"/>
        <end position="719"/>
    </location>
</feature>
<dbReference type="NCBIfam" id="TIGR01494">
    <property type="entry name" value="ATPase_P-type"/>
    <property type="match status" value="1"/>
</dbReference>
<evidence type="ECO:0000256" key="2">
    <source>
        <dbReference type="ARBA" id="ARBA00006024"/>
    </source>
</evidence>
<dbReference type="SUPFAM" id="SSF81665">
    <property type="entry name" value="Calcium ATPase, transmembrane domain M"/>
    <property type="match status" value="1"/>
</dbReference>
<gene>
    <name evidence="12" type="ORF">BKA02_000304</name>
</gene>
<proteinExistence type="inferred from homology"/>
<dbReference type="Pfam" id="PF00702">
    <property type="entry name" value="Hydrolase"/>
    <property type="match status" value="1"/>
</dbReference>
<dbReference type="PROSITE" id="PS01229">
    <property type="entry name" value="COF_2"/>
    <property type="match status" value="1"/>
</dbReference>
<dbReference type="GO" id="GO:0005886">
    <property type="term" value="C:plasma membrane"/>
    <property type="evidence" value="ECO:0007669"/>
    <property type="project" value="UniProtKB-SubCell"/>
</dbReference>
<feature type="transmembrane region" description="Helical" evidence="10">
    <location>
        <begin position="103"/>
        <end position="124"/>
    </location>
</feature>
<keyword evidence="10" id="KW-1003">Cell membrane</keyword>
<dbReference type="InterPro" id="IPR023298">
    <property type="entry name" value="ATPase_P-typ_TM_dom_sf"/>
</dbReference>
<evidence type="ECO:0000256" key="1">
    <source>
        <dbReference type="ARBA" id="ARBA00004651"/>
    </source>
</evidence>
<keyword evidence="5 10" id="KW-0547">Nucleotide-binding</keyword>
<dbReference type="Gene3D" id="3.40.1110.10">
    <property type="entry name" value="Calcium-transporting ATPase, cytoplasmic domain N"/>
    <property type="match status" value="1"/>
</dbReference>
<name>A0A7Y9ESQ4_9MICO</name>
<dbReference type="InterPro" id="IPR018303">
    <property type="entry name" value="ATPase_P-typ_P_site"/>
</dbReference>
<dbReference type="SUPFAM" id="SSF81653">
    <property type="entry name" value="Calcium ATPase, transduction domain A"/>
    <property type="match status" value="1"/>
</dbReference>
<dbReference type="InterPro" id="IPR017969">
    <property type="entry name" value="Heavy-metal-associated_CS"/>
</dbReference>
<dbReference type="GO" id="GO:0005524">
    <property type="term" value="F:ATP binding"/>
    <property type="evidence" value="ECO:0007669"/>
    <property type="project" value="UniProtKB-UniRule"/>
</dbReference>
<dbReference type="InterPro" id="IPR001757">
    <property type="entry name" value="P_typ_ATPase"/>
</dbReference>
<sequence length="757" mass="78561">MTISDTRARRTSAAPVELDVSGMTCAACAGRVERALNKLDGVTASVNYATERAIITGLPDSEVPTAIRQVENAGYGAHLRDGSDDAWSARATEVRISSLRRRLAVSALLTVPLMDITIVLALVPGWRFPGWEWVCVLMALPIVTWAAWPFHRATLRNLRHGAVSMDTLVSLGIAASFGWAILTLLLGFGTTEAAGYWLGFGVTPAGADSIYLDVAAGMTTFQLAGRYFETRSRRKAGDVLGALNALAATHVRVVRDGVEAIEPATALRIGDIFVVLPGEIIPADGTVRAGTAAVDASMMTGEPVPVPVGPGASVTGGTISTDGRLEVTTTSVGANTQLAQMAALTEQAQARKARVQNLVDRIVTWFVPAVITLAIIVTVAWTLTGTPFAQAFGIGISVLIIACPCALGLATPTALMVGIGRAATLGILIKGHDALEASGTITTVVLDKTGTLTTGRMTVETATAFGIPEHELWRLAASVEQGSEHAIARAIQDAARAHVTDLHSLEDFTALPGLGATARIAGSTLLIGNADLLREHDIDLTPAATALADAHEQGHTVALVARDGHLIGLLALADTIKPGAADAISALRAQDLTTVLLTGDSPAAGARIAAELGIERVHAGVAPAQKADVVRELQAAGEKVAMVGDGINDAVALATADLGLALVSGTDIALKAADIILVRDDLHVIPDAIAISRKTLRTIRTNLGWAFGYNIAAIPIAAAGLLNPLIAAAAMSLSSVLVVYNSLRIQRVRSTETGSVR</sequence>
<evidence type="ECO:0000256" key="9">
    <source>
        <dbReference type="ARBA" id="ARBA00023136"/>
    </source>
</evidence>
<reference evidence="12 13" key="1">
    <citation type="submission" date="2020-07" db="EMBL/GenBank/DDBJ databases">
        <title>Sequencing the genomes of 1000 actinobacteria strains.</title>
        <authorList>
            <person name="Klenk H.-P."/>
        </authorList>
    </citation>
    <scope>NUCLEOTIDE SEQUENCE [LARGE SCALE GENOMIC DNA]</scope>
    <source>
        <strain evidence="12 13">DSM 22185</strain>
    </source>
</reference>
<dbReference type="PANTHER" id="PTHR43520">
    <property type="entry name" value="ATP7, ISOFORM B"/>
    <property type="match status" value="1"/>
</dbReference>
<keyword evidence="3 10" id="KW-0812">Transmembrane</keyword>
<dbReference type="NCBIfam" id="TIGR01511">
    <property type="entry name" value="ATPase-IB1_Cu"/>
    <property type="match status" value="1"/>
</dbReference>
<organism evidence="12 13">
    <name type="scientific">Microbacterium pseudoresistens</name>
    <dbReference type="NCBI Taxonomy" id="640634"/>
    <lineage>
        <taxon>Bacteria</taxon>
        <taxon>Bacillati</taxon>
        <taxon>Actinomycetota</taxon>
        <taxon>Actinomycetes</taxon>
        <taxon>Micrococcales</taxon>
        <taxon>Microbacteriaceae</taxon>
        <taxon>Microbacterium</taxon>
    </lineage>
</organism>
<feature type="transmembrane region" description="Helical" evidence="10">
    <location>
        <begin position="362"/>
        <end position="383"/>
    </location>
</feature>
<evidence type="ECO:0000313" key="13">
    <source>
        <dbReference type="Proteomes" id="UP000552045"/>
    </source>
</evidence>
<feature type="transmembrane region" description="Helical" evidence="10">
    <location>
        <begin position="168"/>
        <end position="189"/>
    </location>
</feature>
<dbReference type="PRINTS" id="PR00119">
    <property type="entry name" value="CATATPASE"/>
</dbReference>
<keyword evidence="9 10" id="KW-0472">Membrane</keyword>
<dbReference type="PANTHER" id="PTHR43520:SF8">
    <property type="entry name" value="P-TYPE CU(+) TRANSPORTER"/>
    <property type="match status" value="1"/>
</dbReference>
<dbReference type="PROSITE" id="PS00154">
    <property type="entry name" value="ATPASE_E1_E2"/>
    <property type="match status" value="1"/>
</dbReference>
<keyword evidence="13" id="KW-1185">Reference proteome</keyword>
<dbReference type="Gene3D" id="3.40.50.1000">
    <property type="entry name" value="HAD superfamily/HAD-like"/>
    <property type="match status" value="1"/>
</dbReference>
<evidence type="ECO:0000256" key="6">
    <source>
        <dbReference type="ARBA" id="ARBA00022840"/>
    </source>
</evidence>
<feature type="domain" description="HMA" evidence="11">
    <location>
        <begin position="14"/>
        <end position="78"/>
    </location>
</feature>
<evidence type="ECO:0000256" key="3">
    <source>
        <dbReference type="ARBA" id="ARBA00022692"/>
    </source>
</evidence>
<keyword evidence="8 10" id="KW-1133">Transmembrane helix</keyword>
<dbReference type="SFLD" id="SFLDG00002">
    <property type="entry name" value="C1.7:_P-type_atpase_like"/>
    <property type="match status" value="1"/>
</dbReference>
<dbReference type="SFLD" id="SFLDF00027">
    <property type="entry name" value="p-type_atpase"/>
    <property type="match status" value="1"/>
</dbReference>
<comment type="subcellular location">
    <subcellularLocation>
        <location evidence="1">Cell membrane</location>
        <topology evidence="1">Multi-pass membrane protein</topology>
    </subcellularLocation>
</comment>
<dbReference type="GO" id="GO:0005507">
    <property type="term" value="F:copper ion binding"/>
    <property type="evidence" value="ECO:0007669"/>
    <property type="project" value="TreeGrafter"/>
</dbReference>
<dbReference type="InterPro" id="IPR044492">
    <property type="entry name" value="P_typ_ATPase_HD_dom"/>
</dbReference>